<feature type="compositionally biased region" description="Pro residues" evidence="1">
    <location>
        <begin position="24"/>
        <end position="33"/>
    </location>
</feature>
<dbReference type="EMBL" id="JANUGP010000003">
    <property type="protein sequence ID" value="MCS0600698.1"/>
    <property type="molecule type" value="Genomic_DNA"/>
</dbReference>
<dbReference type="Proteomes" id="UP001205612">
    <property type="component" value="Unassembled WGS sequence"/>
</dbReference>
<dbReference type="RefSeq" id="WP_258777052.1">
    <property type="nucleotide sequence ID" value="NZ_JANUGP010000003.1"/>
</dbReference>
<sequence length="95" mass="9593">MPPLSPLGSTVAAPRPDRGGSPGPTAPAEPARPGPGSRAPVRPAPALSARTVRLALCLAPALLAAGWAVTHRAVLDEGVRRLVAADPRRLPACTV</sequence>
<name>A0ABT2AWR7_9ACTN</name>
<proteinExistence type="predicted"/>
<gene>
    <name evidence="2" type="ORF">NX794_05550</name>
</gene>
<evidence type="ECO:0000313" key="3">
    <source>
        <dbReference type="Proteomes" id="UP001205612"/>
    </source>
</evidence>
<reference evidence="2 3" key="1">
    <citation type="submission" date="2022-08" db="EMBL/GenBank/DDBJ databases">
        <authorList>
            <person name="Somphong A."/>
            <person name="Phongsopitanun W."/>
        </authorList>
    </citation>
    <scope>NUCLEOTIDE SEQUENCE [LARGE SCALE GENOMIC DNA]</scope>
    <source>
        <strain evidence="2 3">LP11</strain>
    </source>
</reference>
<protein>
    <submittedName>
        <fullName evidence="2">Uncharacterized protein</fullName>
    </submittedName>
</protein>
<accession>A0ABT2AWR7</accession>
<feature type="region of interest" description="Disordered" evidence="1">
    <location>
        <begin position="1"/>
        <end position="44"/>
    </location>
</feature>
<evidence type="ECO:0000256" key="1">
    <source>
        <dbReference type="SAM" id="MobiDB-lite"/>
    </source>
</evidence>
<keyword evidence="3" id="KW-1185">Reference proteome</keyword>
<comment type="caution">
    <text evidence="2">The sequence shown here is derived from an EMBL/GenBank/DDBJ whole genome shotgun (WGS) entry which is preliminary data.</text>
</comment>
<organism evidence="2 3">
    <name type="scientific">Streptomyces pyxinicus</name>
    <dbReference type="NCBI Taxonomy" id="2970331"/>
    <lineage>
        <taxon>Bacteria</taxon>
        <taxon>Bacillati</taxon>
        <taxon>Actinomycetota</taxon>
        <taxon>Actinomycetes</taxon>
        <taxon>Kitasatosporales</taxon>
        <taxon>Streptomycetaceae</taxon>
        <taxon>Streptomyces</taxon>
    </lineage>
</organism>
<evidence type="ECO:0000313" key="2">
    <source>
        <dbReference type="EMBL" id="MCS0600698.1"/>
    </source>
</evidence>